<dbReference type="InterPro" id="IPR036864">
    <property type="entry name" value="Zn2-C6_fun-type_DNA-bd_sf"/>
</dbReference>
<evidence type="ECO:0000313" key="3">
    <source>
        <dbReference type="EMBL" id="KAH7131746.1"/>
    </source>
</evidence>
<dbReference type="PANTHER" id="PTHR38111">
    <property type="entry name" value="ZN(2)-C6 FUNGAL-TYPE DOMAIN-CONTAINING PROTEIN-RELATED"/>
    <property type="match status" value="1"/>
</dbReference>
<protein>
    <recommendedName>
        <fullName evidence="2">Zn(2)-C6 fungal-type domain-containing protein</fullName>
    </recommendedName>
</protein>
<comment type="caution">
    <text evidence="3">The sequence shown here is derived from an EMBL/GenBank/DDBJ whole genome shotgun (WGS) entry which is preliminary data.</text>
</comment>
<dbReference type="GO" id="GO:0008270">
    <property type="term" value="F:zinc ion binding"/>
    <property type="evidence" value="ECO:0007669"/>
    <property type="project" value="InterPro"/>
</dbReference>
<keyword evidence="1" id="KW-0539">Nucleus</keyword>
<dbReference type="Pfam" id="PF11951">
    <property type="entry name" value="Fungal_trans_2"/>
    <property type="match status" value="1"/>
</dbReference>
<dbReference type="SUPFAM" id="SSF57701">
    <property type="entry name" value="Zn2/Cys6 DNA-binding domain"/>
    <property type="match status" value="1"/>
</dbReference>
<dbReference type="GO" id="GO:0000981">
    <property type="term" value="F:DNA-binding transcription factor activity, RNA polymerase II-specific"/>
    <property type="evidence" value="ECO:0007669"/>
    <property type="project" value="InterPro"/>
</dbReference>
<dbReference type="AlphaFoldDB" id="A0A9P9ITE9"/>
<name>A0A9P9ITE9_9HYPO</name>
<dbReference type="InterPro" id="IPR001138">
    <property type="entry name" value="Zn2Cys6_DnaBD"/>
</dbReference>
<dbReference type="CDD" id="cd00067">
    <property type="entry name" value="GAL4"/>
    <property type="match status" value="1"/>
</dbReference>
<organism evidence="3 4">
    <name type="scientific">Dactylonectria estremocensis</name>
    <dbReference type="NCBI Taxonomy" id="1079267"/>
    <lineage>
        <taxon>Eukaryota</taxon>
        <taxon>Fungi</taxon>
        <taxon>Dikarya</taxon>
        <taxon>Ascomycota</taxon>
        <taxon>Pezizomycotina</taxon>
        <taxon>Sordariomycetes</taxon>
        <taxon>Hypocreomycetidae</taxon>
        <taxon>Hypocreales</taxon>
        <taxon>Nectriaceae</taxon>
        <taxon>Dactylonectria</taxon>
    </lineage>
</organism>
<proteinExistence type="predicted"/>
<evidence type="ECO:0000313" key="4">
    <source>
        <dbReference type="Proteomes" id="UP000717696"/>
    </source>
</evidence>
<dbReference type="InterPro" id="IPR021858">
    <property type="entry name" value="Fun_TF"/>
</dbReference>
<accession>A0A9P9ITE9</accession>
<sequence>MKRTVGPLDKRKRVIRCMPCAKRRIKCEGGLPCKYCVRTRKECLPQPPAPSEIKFVVLEQTQQSVQTAPLTRQMHTPDDTLYLNYFASFLQRCELTREFATTTSDLLPLIQACPPLQGVTRAIGALEASRRGSVCSVAGRQSAQHVAFKSYGDSMRALRPLLQLTGAVYREDVLWSTFLLGIFELLSETSGERWVQHMLHGTSRMFQLSGLTAQPSRLSEKLFAAFRALEATRAIIYGNGTFLSQENWIQRQSVFPSHQADSTEMSLKLSLKVSSFSKRLFEQVEAIPVQLRPGHPVISALAAEGTSVQRRLSSWYNTAVIHMDHKDPHARLAIINCHALQLYLSQNFTYYSCWEKDAAPSLTEHQIDICITTILDLSSVLLDASNIPGLLLLFPLRMAGANAATVLQRNIVLQLLTRVFQKGFIVSQRISIDLLEYWKYRNLGVL</sequence>
<gene>
    <name evidence="3" type="ORF">B0J13DRAFT_108152</name>
</gene>
<feature type="domain" description="Zn(2)-C6 fungal-type" evidence="2">
    <location>
        <begin position="16"/>
        <end position="43"/>
    </location>
</feature>
<evidence type="ECO:0000256" key="1">
    <source>
        <dbReference type="ARBA" id="ARBA00023242"/>
    </source>
</evidence>
<reference evidence="3" key="1">
    <citation type="journal article" date="2021" name="Nat. Commun.">
        <title>Genetic determinants of endophytism in the Arabidopsis root mycobiome.</title>
        <authorList>
            <person name="Mesny F."/>
            <person name="Miyauchi S."/>
            <person name="Thiergart T."/>
            <person name="Pickel B."/>
            <person name="Atanasova L."/>
            <person name="Karlsson M."/>
            <person name="Huettel B."/>
            <person name="Barry K.W."/>
            <person name="Haridas S."/>
            <person name="Chen C."/>
            <person name="Bauer D."/>
            <person name="Andreopoulos W."/>
            <person name="Pangilinan J."/>
            <person name="LaButti K."/>
            <person name="Riley R."/>
            <person name="Lipzen A."/>
            <person name="Clum A."/>
            <person name="Drula E."/>
            <person name="Henrissat B."/>
            <person name="Kohler A."/>
            <person name="Grigoriev I.V."/>
            <person name="Martin F.M."/>
            <person name="Hacquard S."/>
        </authorList>
    </citation>
    <scope>NUCLEOTIDE SEQUENCE</scope>
    <source>
        <strain evidence="3">MPI-CAGE-AT-0021</strain>
    </source>
</reference>
<dbReference type="OrthoDB" id="194358at2759"/>
<dbReference type="InterPro" id="IPR053178">
    <property type="entry name" value="Osmoadaptation_assoc"/>
</dbReference>
<dbReference type="Proteomes" id="UP000717696">
    <property type="component" value="Unassembled WGS sequence"/>
</dbReference>
<dbReference type="EMBL" id="JAGMUU010000019">
    <property type="protein sequence ID" value="KAH7131746.1"/>
    <property type="molecule type" value="Genomic_DNA"/>
</dbReference>
<dbReference type="PROSITE" id="PS50048">
    <property type="entry name" value="ZN2_CY6_FUNGAL_2"/>
    <property type="match status" value="1"/>
</dbReference>
<evidence type="ECO:0000259" key="2">
    <source>
        <dbReference type="PROSITE" id="PS50048"/>
    </source>
</evidence>
<keyword evidence="4" id="KW-1185">Reference proteome</keyword>
<dbReference type="PANTHER" id="PTHR38111:SF2">
    <property type="entry name" value="FINGER DOMAIN PROTEIN, PUTATIVE (AFU_ORTHOLOGUE AFUA_1G01560)-RELATED"/>
    <property type="match status" value="1"/>
</dbReference>
<dbReference type="Gene3D" id="4.10.240.10">
    <property type="entry name" value="Zn(2)-C6 fungal-type DNA-binding domain"/>
    <property type="match status" value="1"/>
</dbReference>